<reference evidence="5" key="1">
    <citation type="journal article" date="2019" name="Int. J. Syst. Evol. Microbiol.">
        <title>The Global Catalogue of Microorganisms (GCM) 10K type strain sequencing project: providing services to taxonomists for standard genome sequencing and annotation.</title>
        <authorList>
            <consortium name="The Broad Institute Genomics Platform"/>
            <consortium name="The Broad Institute Genome Sequencing Center for Infectious Disease"/>
            <person name="Wu L."/>
            <person name="Ma J."/>
        </authorList>
    </citation>
    <scope>NUCLEOTIDE SEQUENCE [LARGE SCALE GENOMIC DNA]</scope>
    <source>
        <strain evidence="5">JCM 9371</strain>
    </source>
</reference>
<feature type="region of interest" description="Disordered" evidence="2">
    <location>
        <begin position="314"/>
        <end position="358"/>
    </location>
</feature>
<feature type="domain" description="OmpR/PhoB-type" evidence="3">
    <location>
        <begin position="379"/>
        <end position="443"/>
    </location>
</feature>
<dbReference type="Pfam" id="PF01590">
    <property type="entry name" value="GAF"/>
    <property type="match status" value="1"/>
</dbReference>
<dbReference type="InterPro" id="IPR003018">
    <property type="entry name" value="GAF"/>
</dbReference>
<dbReference type="RefSeq" id="WP_378322311.1">
    <property type="nucleotide sequence ID" value="NZ_JBHTGP010000004.1"/>
</dbReference>
<evidence type="ECO:0000256" key="1">
    <source>
        <dbReference type="ARBA" id="ARBA00023125"/>
    </source>
</evidence>
<dbReference type="InterPro" id="IPR016032">
    <property type="entry name" value="Sig_transdc_resp-reg_C-effctor"/>
</dbReference>
<evidence type="ECO:0000259" key="3">
    <source>
        <dbReference type="SMART" id="SM00862"/>
    </source>
</evidence>
<evidence type="ECO:0000256" key="2">
    <source>
        <dbReference type="SAM" id="MobiDB-lite"/>
    </source>
</evidence>
<organism evidence="4 5">
    <name type="scientific">Actinomadura fibrosa</name>
    <dbReference type="NCBI Taxonomy" id="111802"/>
    <lineage>
        <taxon>Bacteria</taxon>
        <taxon>Bacillati</taxon>
        <taxon>Actinomycetota</taxon>
        <taxon>Actinomycetes</taxon>
        <taxon>Streptosporangiales</taxon>
        <taxon>Thermomonosporaceae</taxon>
        <taxon>Actinomadura</taxon>
    </lineage>
</organism>
<dbReference type="EMBL" id="JBHTGP010000004">
    <property type="protein sequence ID" value="MFD0684762.1"/>
    <property type="molecule type" value="Genomic_DNA"/>
</dbReference>
<feature type="compositionally biased region" description="Pro residues" evidence="2">
    <location>
        <begin position="320"/>
        <end position="336"/>
    </location>
</feature>
<dbReference type="Proteomes" id="UP001597063">
    <property type="component" value="Unassembled WGS sequence"/>
</dbReference>
<keyword evidence="5" id="KW-1185">Reference proteome</keyword>
<feature type="region of interest" description="Disordered" evidence="2">
    <location>
        <begin position="27"/>
        <end position="52"/>
    </location>
</feature>
<sequence length="551" mass="58485">MVVQDQAAPVPHACREPLDLARGIARAHEAAHSAPGTGPGERPGQGAGDGVPAARAPIAESWRRSREAGVDTEVRAAPLVFDRASLADARGAHPLDPHLPMLRDLLSKVADEDDHLMVITDEAGHALWTHGPPAARREAESIGLTEGFCWSEGSVGTNGIGTALATGRPEYVYAAEHVARILHRWSCAGAPITDPDSGRVIGCVDVSATVDALHPATVALVAAVARLAESRLENEMHLRDERLRERFLPHLRALHGEGLLLTATGRVLAAGPAAWRGRRLAAPAPGRAVTLPDGTAAIAEPLGEVFLLRLPSGRRAAPAEPGPARPAPRPPAPRPRPGTRGPSGALFRPARGGTAPDGRRPLLTLALLGTDQPSARLDGVRVPLTLRHAEILALLALHPGGLNGDRLSWHLYGDEGSPVTVRAEIHRLRAQLGDLVRAKPYRLGCAVEADFLTVRRLLDEGDVAGAVRLYGGELLPRSDAPAVRAERDELAVRIRRQALDGSGADTLWAYAQTEPGRDDLEVLERLTALLPSGDPRRPAATSRANRLLEAE</sequence>
<dbReference type="SUPFAM" id="SSF46894">
    <property type="entry name" value="C-terminal effector domain of the bipartite response regulators"/>
    <property type="match status" value="1"/>
</dbReference>
<feature type="compositionally biased region" description="Gly residues" evidence="2">
    <location>
        <begin position="37"/>
        <end position="49"/>
    </location>
</feature>
<name>A0ABW2XFJ1_9ACTN</name>
<dbReference type="SMART" id="SM00862">
    <property type="entry name" value="Trans_reg_C"/>
    <property type="match status" value="1"/>
</dbReference>
<protein>
    <submittedName>
        <fullName evidence="4">GAF domain-containing protein</fullName>
    </submittedName>
</protein>
<gene>
    <name evidence="4" type="ORF">ACFQZM_09660</name>
</gene>
<dbReference type="InterPro" id="IPR001867">
    <property type="entry name" value="OmpR/PhoB-type_DNA-bd"/>
</dbReference>
<dbReference type="InterPro" id="IPR029016">
    <property type="entry name" value="GAF-like_dom_sf"/>
</dbReference>
<proteinExistence type="predicted"/>
<evidence type="ECO:0000313" key="5">
    <source>
        <dbReference type="Proteomes" id="UP001597063"/>
    </source>
</evidence>
<accession>A0ABW2XFJ1</accession>
<evidence type="ECO:0000313" key="4">
    <source>
        <dbReference type="EMBL" id="MFD0684762.1"/>
    </source>
</evidence>
<keyword evidence="1" id="KW-0238">DNA-binding</keyword>
<dbReference type="Gene3D" id="3.30.450.40">
    <property type="match status" value="1"/>
</dbReference>
<comment type="caution">
    <text evidence="4">The sequence shown here is derived from an EMBL/GenBank/DDBJ whole genome shotgun (WGS) entry which is preliminary data.</text>
</comment>